<dbReference type="GO" id="GO:0003887">
    <property type="term" value="F:DNA-directed DNA polymerase activity"/>
    <property type="evidence" value="ECO:0007669"/>
    <property type="project" value="UniProtKB-UniRule"/>
</dbReference>
<dbReference type="NCBIfam" id="TIGR00663">
    <property type="entry name" value="dnan"/>
    <property type="match status" value="1"/>
</dbReference>
<dbReference type="InterPro" id="IPR022637">
    <property type="entry name" value="DNA_polIII_beta_cen"/>
</dbReference>
<dbReference type="PANTHER" id="PTHR30478">
    <property type="entry name" value="DNA POLYMERASE III SUBUNIT BETA"/>
    <property type="match status" value="1"/>
</dbReference>
<sequence length="376" mass="42712">MKLIIPQEKLKQGLNIVERISLKSLTLPILNNILISTEKNFLNLSATDLEIGINWWILGKIEEQGQITIPSRLFFNFISLLPNKNVILEVKNNNLSIECENYKTQIKGLGAEEFPIIPKITQGESVSIDSPSFCYNLNQVADVAIPSTTRPEISGVYFLFQKNLITIAATDSFRLGEKKIFLKTESPLSKEYSLILPQKTVKEIVNIFAEKQGQLRLYFSPNQVMFQYPMPETPHSQVEVISRLIEGEYPNYKEIIPKKYTTQLVLKREEFLNQIKTASLFSGKINEVRIKVDVKEKRINISSQSPDIGQYQSFIDGKIKGDPIDISFNHRFLLDGLLSVKSSEIIFELNSDSGPGVLRPMGDESYLYVVMPIKST</sequence>
<gene>
    <name evidence="13" type="ORF">A2V72_02945</name>
</gene>
<dbReference type="PIRSF" id="PIRSF000804">
    <property type="entry name" value="DNA_pol_III_b"/>
    <property type="match status" value="1"/>
</dbReference>
<dbReference type="AlphaFoldDB" id="A0A1G2DYA5"/>
<dbReference type="GO" id="GO:0006271">
    <property type="term" value="P:DNA strand elongation involved in DNA replication"/>
    <property type="evidence" value="ECO:0007669"/>
    <property type="project" value="TreeGrafter"/>
</dbReference>
<dbReference type="SMART" id="SM00480">
    <property type="entry name" value="POL3Bc"/>
    <property type="match status" value="1"/>
</dbReference>
<keyword evidence="5 9" id="KW-0548">Nucleotidyltransferase</keyword>
<dbReference type="PANTHER" id="PTHR30478:SF0">
    <property type="entry name" value="BETA SLIDING CLAMP"/>
    <property type="match status" value="1"/>
</dbReference>
<dbReference type="GO" id="GO:0005737">
    <property type="term" value="C:cytoplasm"/>
    <property type="evidence" value="ECO:0007669"/>
    <property type="project" value="UniProtKB-SubCell"/>
</dbReference>
<evidence type="ECO:0000259" key="12">
    <source>
        <dbReference type="Pfam" id="PF02768"/>
    </source>
</evidence>
<evidence type="ECO:0000259" key="10">
    <source>
        <dbReference type="Pfam" id="PF00712"/>
    </source>
</evidence>
<dbReference type="Proteomes" id="UP000178893">
    <property type="component" value="Unassembled WGS sequence"/>
</dbReference>
<evidence type="ECO:0000256" key="8">
    <source>
        <dbReference type="ARBA" id="ARBA00023125"/>
    </source>
</evidence>
<dbReference type="SUPFAM" id="SSF55979">
    <property type="entry name" value="DNA clamp"/>
    <property type="match status" value="3"/>
</dbReference>
<evidence type="ECO:0000259" key="11">
    <source>
        <dbReference type="Pfam" id="PF02767"/>
    </source>
</evidence>
<comment type="function">
    <text evidence="9">Confers DNA tethering and processivity to DNA polymerases and other proteins. Acts as a clamp, forming a ring around DNA (a reaction catalyzed by the clamp-loading complex) which diffuses in an ATP-independent manner freely and bidirectionally along dsDNA. Initially characterized for its ability to contact the catalytic subunit of DNA polymerase III (Pol III), a complex, multichain enzyme responsible for most of the replicative synthesis in bacteria; Pol III exhibits 3'-5' exonuclease proofreading activity. The beta chain is required for initiation of replication as well as for processivity of DNA replication.</text>
</comment>
<feature type="domain" description="DNA polymerase III beta sliding clamp central" evidence="11">
    <location>
        <begin position="137"/>
        <end position="251"/>
    </location>
</feature>
<dbReference type="Gene3D" id="3.70.10.10">
    <property type="match status" value="1"/>
</dbReference>
<comment type="subunit">
    <text evidence="9">Forms a ring-shaped head-to-tail homodimer around DNA.</text>
</comment>
<keyword evidence="4 9" id="KW-0808">Transferase</keyword>
<keyword evidence="3 9" id="KW-0963">Cytoplasm</keyword>
<protein>
    <recommendedName>
        <fullName evidence="9">Beta sliding clamp</fullName>
    </recommendedName>
</protein>
<keyword evidence="6 9" id="KW-0235">DNA replication</keyword>
<dbReference type="InterPro" id="IPR022634">
    <property type="entry name" value="DNA_polIII_beta_N"/>
</dbReference>
<comment type="caution">
    <text evidence="13">The sequence shown here is derived from an EMBL/GenBank/DDBJ whole genome shotgun (WGS) entry which is preliminary data.</text>
</comment>
<name>A0A1G2DYA5_9BACT</name>
<evidence type="ECO:0000256" key="5">
    <source>
        <dbReference type="ARBA" id="ARBA00022695"/>
    </source>
</evidence>
<comment type="subcellular location">
    <subcellularLocation>
        <location evidence="1 9">Cytoplasm</location>
    </subcellularLocation>
</comment>
<comment type="similarity">
    <text evidence="2 9">Belongs to the beta sliding clamp family.</text>
</comment>
<dbReference type="CDD" id="cd00140">
    <property type="entry name" value="beta_clamp"/>
    <property type="match status" value="1"/>
</dbReference>
<dbReference type="Gene3D" id="3.10.150.10">
    <property type="entry name" value="DNA Polymerase III, subunit A, domain 2"/>
    <property type="match status" value="1"/>
</dbReference>
<dbReference type="InterPro" id="IPR046938">
    <property type="entry name" value="DNA_clamp_sf"/>
</dbReference>
<dbReference type="InterPro" id="IPR001001">
    <property type="entry name" value="DNA_polIII_beta"/>
</dbReference>
<dbReference type="Pfam" id="PF02767">
    <property type="entry name" value="DNA_pol3_beta_2"/>
    <property type="match status" value="1"/>
</dbReference>
<evidence type="ECO:0000313" key="13">
    <source>
        <dbReference type="EMBL" id="OGZ17888.1"/>
    </source>
</evidence>
<keyword evidence="7 9" id="KW-0239">DNA-directed DNA polymerase</keyword>
<evidence type="ECO:0000256" key="9">
    <source>
        <dbReference type="PIRNR" id="PIRNR000804"/>
    </source>
</evidence>
<evidence type="ECO:0000256" key="7">
    <source>
        <dbReference type="ARBA" id="ARBA00022932"/>
    </source>
</evidence>
<dbReference type="EMBL" id="MHLW01000022">
    <property type="protein sequence ID" value="OGZ17888.1"/>
    <property type="molecule type" value="Genomic_DNA"/>
</dbReference>
<dbReference type="GO" id="GO:0003677">
    <property type="term" value="F:DNA binding"/>
    <property type="evidence" value="ECO:0007669"/>
    <property type="project" value="UniProtKB-UniRule"/>
</dbReference>
<dbReference type="GO" id="GO:0009360">
    <property type="term" value="C:DNA polymerase III complex"/>
    <property type="evidence" value="ECO:0007669"/>
    <property type="project" value="InterPro"/>
</dbReference>
<dbReference type="GO" id="GO:0008408">
    <property type="term" value="F:3'-5' exonuclease activity"/>
    <property type="evidence" value="ECO:0007669"/>
    <property type="project" value="InterPro"/>
</dbReference>
<evidence type="ECO:0000256" key="6">
    <source>
        <dbReference type="ARBA" id="ARBA00022705"/>
    </source>
</evidence>
<evidence type="ECO:0000313" key="14">
    <source>
        <dbReference type="Proteomes" id="UP000178893"/>
    </source>
</evidence>
<keyword evidence="8" id="KW-0238">DNA-binding</keyword>
<evidence type="ECO:0000256" key="4">
    <source>
        <dbReference type="ARBA" id="ARBA00022679"/>
    </source>
</evidence>
<dbReference type="Pfam" id="PF00712">
    <property type="entry name" value="DNA_pol3_beta"/>
    <property type="match status" value="1"/>
</dbReference>
<organism evidence="13 14">
    <name type="scientific">Candidatus Nealsonbacteria bacterium RBG_13_37_56</name>
    <dbReference type="NCBI Taxonomy" id="1801661"/>
    <lineage>
        <taxon>Bacteria</taxon>
        <taxon>Candidatus Nealsoniibacteriota</taxon>
    </lineage>
</organism>
<reference evidence="13 14" key="1">
    <citation type="journal article" date="2016" name="Nat. Commun.">
        <title>Thousands of microbial genomes shed light on interconnected biogeochemical processes in an aquifer system.</title>
        <authorList>
            <person name="Anantharaman K."/>
            <person name="Brown C.T."/>
            <person name="Hug L.A."/>
            <person name="Sharon I."/>
            <person name="Castelle C.J."/>
            <person name="Probst A.J."/>
            <person name="Thomas B.C."/>
            <person name="Singh A."/>
            <person name="Wilkins M.J."/>
            <person name="Karaoz U."/>
            <person name="Brodie E.L."/>
            <person name="Williams K.H."/>
            <person name="Hubbard S.S."/>
            <person name="Banfield J.F."/>
        </authorList>
    </citation>
    <scope>NUCLEOTIDE SEQUENCE [LARGE SCALE GENOMIC DNA]</scope>
</reference>
<proteinExistence type="inferred from homology"/>
<dbReference type="Pfam" id="PF02768">
    <property type="entry name" value="DNA_pol3_beta_3"/>
    <property type="match status" value="1"/>
</dbReference>
<evidence type="ECO:0000256" key="2">
    <source>
        <dbReference type="ARBA" id="ARBA00010752"/>
    </source>
</evidence>
<dbReference type="InterPro" id="IPR022635">
    <property type="entry name" value="DNA_polIII_beta_C"/>
</dbReference>
<evidence type="ECO:0000256" key="3">
    <source>
        <dbReference type="ARBA" id="ARBA00022490"/>
    </source>
</evidence>
<feature type="domain" description="DNA polymerase III beta sliding clamp C-terminal" evidence="12">
    <location>
        <begin position="253"/>
        <end position="373"/>
    </location>
</feature>
<accession>A0A1G2DYA5</accession>
<evidence type="ECO:0000256" key="1">
    <source>
        <dbReference type="ARBA" id="ARBA00004496"/>
    </source>
</evidence>
<feature type="domain" description="DNA polymerase III beta sliding clamp N-terminal" evidence="10">
    <location>
        <begin position="1"/>
        <end position="118"/>
    </location>
</feature>